<dbReference type="RefSeq" id="WP_305748543.1">
    <property type="nucleotide sequence ID" value="NZ_JAUZEE010000002.1"/>
</dbReference>
<evidence type="ECO:0000313" key="4">
    <source>
        <dbReference type="Proteomes" id="UP001235760"/>
    </source>
</evidence>
<feature type="signal peptide" evidence="1">
    <location>
        <begin position="1"/>
        <end position="26"/>
    </location>
</feature>
<evidence type="ECO:0000256" key="1">
    <source>
        <dbReference type="SAM" id="SignalP"/>
    </source>
</evidence>
<dbReference type="Pfam" id="PF04972">
    <property type="entry name" value="BON"/>
    <property type="match status" value="2"/>
</dbReference>
<dbReference type="InterPro" id="IPR007055">
    <property type="entry name" value="BON_dom"/>
</dbReference>
<gene>
    <name evidence="3" type="ORF">Q8X39_05025</name>
</gene>
<dbReference type="InterPro" id="IPR051686">
    <property type="entry name" value="Lipoprotein_DolP"/>
</dbReference>
<dbReference type="Proteomes" id="UP001235760">
    <property type="component" value="Unassembled WGS sequence"/>
</dbReference>
<proteinExistence type="predicted"/>
<organism evidence="3 4">
    <name type="scientific">Leptothrix discophora</name>
    <dbReference type="NCBI Taxonomy" id="89"/>
    <lineage>
        <taxon>Bacteria</taxon>
        <taxon>Pseudomonadati</taxon>
        <taxon>Pseudomonadota</taxon>
        <taxon>Betaproteobacteria</taxon>
        <taxon>Burkholderiales</taxon>
        <taxon>Sphaerotilaceae</taxon>
        <taxon>Leptothrix</taxon>
    </lineage>
</organism>
<sequence length="207" mass="21515">MNTRFQRVAAAAALLTSLVATGAAQAGGVVGNTDADRALANKVQAAVLAAAPFQDAQTDLTITADQGRVQISGWVSHADDVAPASQIARQVDGVQSVSTRLRAWSTEPDYRVGLADPELYSAPTAAGPMSTGIPSDDALAAKVRQALIQSGAFEQKNTELMVRASDGRVSLSGWLASAADEQAVYQAARQVAGVTQVQTSFRSWASE</sequence>
<name>A0ABT9G1C9_LEPDI</name>
<dbReference type="PANTHER" id="PTHR34606:SF15">
    <property type="entry name" value="BON DOMAIN-CONTAINING PROTEIN"/>
    <property type="match status" value="1"/>
</dbReference>
<feature type="chain" id="PRO_5045487737" evidence="1">
    <location>
        <begin position="27"/>
        <end position="207"/>
    </location>
</feature>
<evidence type="ECO:0000313" key="3">
    <source>
        <dbReference type="EMBL" id="MDP4299988.1"/>
    </source>
</evidence>
<keyword evidence="4" id="KW-1185">Reference proteome</keyword>
<dbReference type="PROSITE" id="PS50914">
    <property type="entry name" value="BON"/>
    <property type="match status" value="2"/>
</dbReference>
<dbReference type="Gene3D" id="3.30.1340.30">
    <property type="match status" value="2"/>
</dbReference>
<feature type="domain" description="BON" evidence="2">
    <location>
        <begin position="35"/>
        <end position="105"/>
    </location>
</feature>
<keyword evidence="1" id="KW-0732">Signal</keyword>
<protein>
    <submittedName>
        <fullName evidence="3">BON domain-containing protein</fullName>
    </submittedName>
</protein>
<feature type="domain" description="BON" evidence="2">
    <location>
        <begin position="135"/>
        <end position="205"/>
    </location>
</feature>
<reference evidence="3 4" key="1">
    <citation type="submission" date="2023-08" db="EMBL/GenBank/DDBJ databases">
        <authorList>
            <person name="Roldan D.M."/>
            <person name="Menes R.J."/>
        </authorList>
    </citation>
    <scope>NUCLEOTIDE SEQUENCE [LARGE SCALE GENOMIC DNA]</scope>
    <source>
        <strain evidence="3 4">CCM 2812</strain>
    </source>
</reference>
<dbReference type="PANTHER" id="PTHR34606">
    <property type="entry name" value="BON DOMAIN-CONTAINING PROTEIN"/>
    <property type="match status" value="1"/>
</dbReference>
<dbReference type="EMBL" id="JAUZEE010000002">
    <property type="protein sequence ID" value="MDP4299988.1"/>
    <property type="molecule type" value="Genomic_DNA"/>
</dbReference>
<accession>A0ABT9G1C9</accession>
<evidence type="ECO:0000259" key="2">
    <source>
        <dbReference type="PROSITE" id="PS50914"/>
    </source>
</evidence>
<comment type="caution">
    <text evidence="3">The sequence shown here is derived from an EMBL/GenBank/DDBJ whole genome shotgun (WGS) entry which is preliminary data.</text>
</comment>